<accession>A0AAV4WFP7</accession>
<sequence length="129" mass="15006">MNRGRVDCRFIFWGALLPNRSSSNSCVPQIEFRLSERTSEIARAHQKQKWKEKKRKKELLRFLLGHPRNCDHLAWCRLRPNDFLRATEGRNRKKKKKELGSFEGGGRIVGGRIVTLGKGSTKRELGEFL</sequence>
<evidence type="ECO:0000313" key="2">
    <source>
        <dbReference type="Proteomes" id="UP001054945"/>
    </source>
</evidence>
<dbReference type="EMBL" id="BPLR01016143">
    <property type="protein sequence ID" value="GIY81562.1"/>
    <property type="molecule type" value="Genomic_DNA"/>
</dbReference>
<gene>
    <name evidence="1" type="ORF">CEXT_776581</name>
</gene>
<evidence type="ECO:0000313" key="1">
    <source>
        <dbReference type="EMBL" id="GIY81562.1"/>
    </source>
</evidence>
<proteinExistence type="predicted"/>
<reference evidence="1 2" key="1">
    <citation type="submission" date="2021-06" db="EMBL/GenBank/DDBJ databases">
        <title>Caerostris extrusa draft genome.</title>
        <authorList>
            <person name="Kono N."/>
            <person name="Arakawa K."/>
        </authorList>
    </citation>
    <scope>NUCLEOTIDE SEQUENCE [LARGE SCALE GENOMIC DNA]</scope>
</reference>
<dbReference type="Proteomes" id="UP001054945">
    <property type="component" value="Unassembled WGS sequence"/>
</dbReference>
<dbReference type="AlphaFoldDB" id="A0AAV4WFP7"/>
<name>A0AAV4WFP7_CAEEX</name>
<keyword evidence="2" id="KW-1185">Reference proteome</keyword>
<protein>
    <submittedName>
        <fullName evidence="1">Uncharacterized protein</fullName>
    </submittedName>
</protein>
<organism evidence="1 2">
    <name type="scientific">Caerostris extrusa</name>
    <name type="common">Bark spider</name>
    <name type="synonym">Caerostris bankana</name>
    <dbReference type="NCBI Taxonomy" id="172846"/>
    <lineage>
        <taxon>Eukaryota</taxon>
        <taxon>Metazoa</taxon>
        <taxon>Ecdysozoa</taxon>
        <taxon>Arthropoda</taxon>
        <taxon>Chelicerata</taxon>
        <taxon>Arachnida</taxon>
        <taxon>Araneae</taxon>
        <taxon>Araneomorphae</taxon>
        <taxon>Entelegynae</taxon>
        <taxon>Araneoidea</taxon>
        <taxon>Araneidae</taxon>
        <taxon>Caerostris</taxon>
    </lineage>
</organism>
<comment type="caution">
    <text evidence="1">The sequence shown here is derived from an EMBL/GenBank/DDBJ whole genome shotgun (WGS) entry which is preliminary data.</text>
</comment>